<feature type="signal peptide" evidence="2">
    <location>
        <begin position="1"/>
        <end position="23"/>
    </location>
</feature>
<evidence type="ECO:0000313" key="3">
    <source>
        <dbReference type="EMBL" id="CAK0748279.1"/>
    </source>
</evidence>
<name>A0AAV1HVP3_9CHLO</name>
<proteinExistence type="predicted"/>
<protein>
    <submittedName>
        <fullName evidence="3">Uncharacterized protein</fullName>
    </submittedName>
</protein>
<dbReference type="InterPro" id="IPR013783">
    <property type="entry name" value="Ig-like_fold"/>
</dbReference>
<keyword evidence="4" id="KW-1185">Reference proteome</keyword>
<keyword evidence="2" id="KW-0732">Signal</keyword>
<feature type="chain" id="PRO_5043471810" evidence="2">
    <location>
        <begin position="24"/>
        <end position="821"/>
    </location>
</feature>
<accession>A0AAV1HVP3</accession>
<reference evidence="3 4" key="1">
    <citation type="submission" date="2023-10" db="EMBL/GenBank/DDBJ databases">
        <authorList>
            <person name="Maclean D."/>
            <person name="Macfadyen A."/>
        </authorList>
    </citation>
    <scope>NUCLEOTIDE SEQUENCE [LARGE SCALE GENOMIC DNA]</scope>
</reference>
<sequence>MRSVSGGSVLAAVLLVILPAIQAQILPGIGLYAQLHKYEVYPPNQTAYGTPRRFRAMIANIATSNSTALQKLNGTVSFQDGLGQALCNASIVNNQTAFKSQLSPKEVDPTLATGALNNIIADNNLTAQFGSLQSASLADNATQAQLNQTLGPLQLYPLRIGGGAMAICNESFLTPRQYYALDVAYSNVTLNGSAVGDGVLPVANPKLNLNDYAFNIVKADTHIGTSGTAPNVTKIGSNFTVGALVKNASPASIAYPDGGNVTVVLAATNKTVGMAPMPPQQSHRRKLLQTDLSSLFNIPVTIPAGTPSGLQQLLLFFTGNGNFNPSATPVGQGYFINVPGALPVAITGTANPATAAAGSADTISGTVSDPSGQGVPTGVVTLALNGQNYGPFQLTQSGASQSSYSGVVTAPAQTGNYQVGVSYLSDVGNYDQTSPYNVPLGVTPASTTVTQTLTPGASGSSSSGSSQAANSGTGSQVTVAGTVQGSNGETPAGTIQTTVTGNGFNQTYSTPITGGTYRQVISAPGAPGSYSVVSRFVPGPNSSLSPGTSNPTELSTSPAQAVITGITITPNPGQPGQPVTVSGAVTSPNGPLGGFVQLYLNGQPVGQPVPVGPDGRFTTQITAPSADGQYPLRIDYIPPGATTPGASTTDTLNVGTGSGVGPNGFTIALGDGSSGFSFPNCLGSKTVTVTSSNNPAPTGNVALSITGGMFGDKGGTLGNATITGNAATFTITSAKLKALVATQLIAKLQGLKNKSAEDVKAGLGDLKDSDILSKQGVLTLLPGQYIMSAAYGGDANSAAALVTAPYIVDGLCLVQALLLGP</sequence>
<dbReference type="EMBL" id="CAUYUE010000002">
    <property type="protein sequence ID" value="CAK0748279.1"/>
    <property type="molecule type" value="Genomic_DNA"/>
</dbReference>
<feature type="compositionally biased region" description="Polar residues" evidence="1">
    <location>
        <begin position="476"/>
        <end position="498"/>
    </location>
</feature>
<evidence type="ECO:0000256" key="2">
    <source>
        <dbReference type="SAM" id="SignalP"/>
    </source>
</evidence>
<dbReference type="Gene3D" id="2.60.40.10">
    <property type="entry name" value="Immunoglobulins"/>
    <property type="match status" value="1"/>
</dbReference>
<organism evidence="3 4">
    <name type="scientific">Coccomyxa viridis</name>
    <dbReference type="NCBI Taxonomy" id="1274662"/>
    <lineage>
        <taxon>Eukaryota</taxon>
        <taxon>Viridiplantae</taxon>
        <taxon>Chlorophyta</taxon>
        <taxon>core chlorophytes</taxon>
        <taxon>Trebouxiophyceae</taxon>
        <taxon>Trebouxiophyceae incertae sedis</taxon>
        <taxon>Coccomyxaceae</taxon>
        <taxon>Coccomyxa</taxon>
    </lineage>
</organism>
<comment type="caution">
    <text evidence="3">The sequence shown here is derived from an EMBL/GenBank/DDBJ whole genome shotgun (WGS) entry which is preliminary data.</text>
</comment>
<evidence type="ECO:0000256" key="1">
    <source>
        <dbReference type="SAM" id="MobiDB-lite"/>
    </source>
</evidence>
<feature type="compositionally biased region" description="Low complexity" evidence="1">
    <location>
        <begin position="456"/>
        <end position="475"/>
    </location>
</feature>
<dbReference type="Proteomes" id="UP001314263">
    <property type="component" value="Unassembled WGS sequence"/>
</dbReference>
<gene>
    <name evidence="3" type="ORF">CVIRNUC_001827</name>
</gene>
<dbReference type="AlphaFoldDB" id="A0AAV1HVP3"/>
<evidence type="ECO:0000313" key="4">
    <source>
        <dbReference type="Proteomes" id="UP001314263"/>
    </source>
</evidence>
<feature type="region of interest" description="Disordered" evidence="1">
    <location>
        <begin position="449"/>
        <end position="498"/>
    </location>
</feature>